<comment type="caution">
    <text evidence="1">The sequence shown here is derived from an EMBL/GenBank/DDBJ whole genome shotgun (WGS) entry which is preliminary data.</text>
</comment>
<dbReference type="Proteomes" id="UP001295423">
    <property type="component" value="Unassembled WGS sequence"/>
</dbReference>
<dbReference type="EMBL" id="CAKOGP040000002">
    <property type="protein sequence ID" value="CAJ1925243.1"/>
    <property type="molecule type" value="Genomic_DNA"/>
</dbReference>
<evidence type="ECO:0000313" key="1">
    <source>
        <dbReference type="EMBL" id="CAJ1925243.1"/>
    </source>
</evidence>
<sequence>MKLGGNVVRTILASITLLAFLTVIGQFRSLHRLMNNNDSKPMNTLTPDYVFTWTRPSISSSYNPSNQSSTVVSTTHSNFTVEFPLCLVHVGKAGGSSISCGLGLMYADCEGMPRDALPDTHYFHIKRNTCPFDTTRTYLVTLRNPITRLQSWFNFEKTIIPYRKNKQQEAKAIKQRGRLFTECYSDFESFASTGLQPLKEPIQAVRVVDMSCPERAWAAAVGARAFSYHEYYNYEHYYNGFHMHKGDDGSHVSIQALRSEHLQDDWATVSSEELFRQVNKGSKNHTNASPSLPTNAMANLCHALCSEIQYYKHFLSLAENLSPSDVKTSLQELTAMCPDETETVRECQGLPTFPKLRVPEGKYDQETKKRFYEVNTEA</sequence>
<name>A0AAD2CLU4_9STRA</name>
<evidence type="ECO:0008006" key="3">
    <source>
        <dbReference type="Google" id="ProtNLM"/>
    </source>
</evidence>
<reference evidence="1" key="1">
    <citation type="submission" date="2023-08" db="EMBL/GenBank/DDBJ databases">
        <authorList>
            <person name="Audoor S."/>
            <person name="Bilcke G."/>
        </authorList>
    </citation>
    <scope>NUCLEOTIDE SEQUENCE</scope>
</reference>
<gene>
    <name evidence="1" type="ORF">CYCCA115_LOCUS1133</name>
</gene>
<keyword evidence="2" id="KW-1185">Reference proteome</keyword>
<evidence type="ECO:0000313" key="2">
    <source>
        <dbReference type="Proteomes" id="UP001295423"/>
    </source>
</evidence>
<protein>
    <recommendedName>
        <fullName evidence="3">Sulfotransferase domain-containing protein</fullName>
    </recommendedName>
</protein>
<dbReference type="AlphaFoldDB" id="A0AAD2CLU4"/>
<organism evidence="1 2">
    <name type="scientific">Cylindrotheca closterium</name>
    <dbReference type="NCBI Taxonomy" id="2856"/>
    <lineage>
        <taxon>Eukaryota</taxon>
        <taxon>Sar</taxon>
        <taxon>Stramenopiles</taxon>
        <taxon>Ochrophyta</taxon>
        <taxon>Bacillariophyta</taxon>
        <taxon>Bacillariophyceae</taxon>
        <taxon>Bacillariophycidae</taxon>
        <taxon>Bacillariales</taxon>
        <taxon>Bacillariaceae</taxon>
        <taxon>Cylindrotheca</taxon>
    </lineage>
</organism>
<accession>A0AAD2CLU4</accession>
<proteinExistence type="predicted"/>